<dbReference type="AlphaFoldDB" id="A0A5B6WWG7"/>
<gene>
    <name evidence="1" type="ORF">EPI10_007077</name>
</gene>
<keyword evidence="2" id="KW-1185">Reference proteome</keyword>
<name>A0A5B6WWG7_9ROSI</name>
<organism evidence="1 2">
    <name type="scientific">Gossypium australe</name>
    <dbReference type="NCBI Taxonomy" id="47621"/>
    <lineage>
        <taxon>Eukaryota</taxon>
        <taxon>Viridiplantae</taxon>
        <taxon>Streptophyta</taxon>
        <taxon>Embryophyta</taxon>
        <taxon>Tracheophyta</taxon>
        <taxon>Spermatophyta</taxon>
        <taxon>Magnoliopsida</taxon>
        <taxon>eudicotyledons</taxon>
        <taxon>Gunneridae</taxon>
        <taxon>Pentapetalae</taxon>
        <taxon>rosids</taxon>
        <taxon>malvids</taxon>
        <taxon>Malvales</taxon>
        <taxon>Malvaceae</taxon>
        <taxon>Malvoideae</taxon>
        <taxon>Gossypium</taxon>
    </lineage>
</organism>
<evidence type="ECO:0000313" key="1">
    <source>
        <dbReference type="EMBL" id="KAA3485037.1"/>
    </source>
</evidence>
<reference evidence="2" key="1">
    <citation type="journal article" date="2019" name="Plant Biotechnol. J.">
        <title>Genome sequencing of the Australian wild diploid species Gossypium australe highlights disease resistance and delayed gland morphogenesis.</title>
        <authorList>
            <person name="Cai Y."/>
            <person name="Cai X."/>
            <person name="Wang Q."/>
            <person name="Wang P."/>
            <person name="Zhang Y."/>
            <person name="Cai C."/>
            <person name="Xu Y."/>
            <person name="Wang K."/>
            <person name="Zhou Z."/>
            <person name="Wang C."/>
            <person name="Geng S."/>
            <person name="Li B."/>
            <person name="Dong Q."/>
            <person name="Hou Y."/>
            <person name="Wang H."/>
            <person name="Ai P."/>
            <person name="Liu Z."/>
            <person name="Yi F."/>
            <person name="Sun M."/>
            <person name="An G."/>
            <person name="Cheng J."/>
            <person name="Zhang Y."/>
            <person name="Shi Q."/>
            <person name="Xie Y."/>
            <person name="Shi X."/>
            <person name="Chang Y."/>
            <person name="Huang F."/>
            <person name="Chen Y."/>
            <person name="Hong S."/>
            <person name="Mi L."/>
            <person name="Sun Q."/>
            <person name="Zhang L."/>
            <person name="Zhou B."/>
            <person name="Peng R."/>
            <person name="Zhang X."/>
            <person name="Liu F."/>
        </authorList>
    </citation>
    <scope>NUCLEOTIDE SEQUENCE [LARGE SCALE GENOMIC DNA]</scope>
    <source>
        <strain evidence="2">cv. PA1801</strain>
    </source>
</reference>
<evidence type="ECO:0000313" key="2">
    <source>
        <dbReference type="Proteomes" id="UP000325315"/>
    </source>
</evidence>
<dbReference type="EMBL" id="SMMG02000002">
    <property type="protein sequence ID" value="KAA3485037.1"/>
    <property type="molecule type" value="Genomic_DNA"/>
</dbReference>
<comment type="caution">
    <text evidence="1">The sequence shown here is derived from an EMBL/GenBank/DDBJ whole genome shotgun (WGS) entry which is preliminary data.</text>
</comment>
<dbReference type="Proteomes" id="UP000325315">
    <property type="component" value="Unassembled WGS sequence"/>
</dbReference>
<sequence length="122" mass="13407">MDFASLSMTTCWRPNWMLNRTANRQARASAVNGKSTHPPYSIDKYLTLFFSALGKNPAILIVNSPDGPLAKPGHSLFSFSAKEFARFGSQPHRGKIVNLATMHPLLWNISAGANSPTKPTHQ</sequence>
<protein>
    <submittedName>
        <fullName evidence="1">Uncharacterized protein</fullName>
    </submittedName>
</protein>
<accession>A0A5B6WWG7</accession>
<proteinExistence type="predicted"/>